<evidence type="ECO:0000313" key="2">
    <source>
        <dbReference type="Proteomes" id="UP000244855"/>
    </source>
</evidence>
<evidence type="ECO:0000313" key="1">
    <source>
        <dbReference type="EMBL" id="PVI06375.1"/>
    </source>
</evidence>
<organism evidence="1 2">
    <name type="scientific">Periconia macrospinosa</name>
    <dbReference type="NCBI Taxonomy" id="97972"/>
    <lineage>
        <taxon>Eukaryota</taxon>
        <taxon>Fungi</taxon>
        <taxon>Dikarya</taxon>
        <taxon>Ascomycota</taxon>
        <taxon>Pezizomycotina</taxon>
        <taxon>Dothideomycetes</taxon>
        <taxon>Pleosporomycetidae</taxon>
        <taxon>Pleosporales</taxon>
        <taxon>Massarineae</taxon>
        <taxon>Periconiaceae</taxon>
        <taxon>Periconia</taxon>
    </lineage>
</organism>
<accession>A0A2V1EAV9</accession>
<reference evidence="1 2" key="1">
    <citation type="journal article" date="2018" name="Sci. Rep.">
        <title>Comparative genomics provides insights into the lifestyle and reveals functional heterogeneity of dark septate endophytic fungi.</title>
        <authorList>
            <person name="Knapp D.G."/>
            <person name="Nemeth J.B."/>
            <person name="Barry K."/>
            <person name="Hainaut M."/>
            <person name="Henrissat B."/>
            <person name="Johnson J."/>
            <person name="Kuo A."/>
            <person name="Lim J.H.P."/>
            <person name="Lipzen A."/>
            <person name="Nolan M."/>
            <person name="Ohm R.A."/>
            <person name="Tamas L."/>
            <person name="Grigoriev I.V."/>
            <person name="Spatafora J.W."/>
            <person name="Nagy L.G."/>
            <person name="Kovacs G.M."/>
        </authorList>
    </citation>
    <scope>NUCLEOTIDE SEQUENCE [LARGE SCALE GENOMIC DNA]</scope>
    <source>
        <strain evidence="1 2">DSE2036</strain>
    </source>
</reference>
<dbReference type="EMBL" id="KZ805309">
    <property type="protein sequence ID" value="PVI06375.1"/>
    <property type="molecule type" value="Genomic_DNA"/>
</dbReference>
<name>A0A2V1EAV9_9PLEO</name>
<dbReference type="AlphaFoldDB" id="A0A2V1EAV9"/>
<proteinExistence type="predicted"/>
<dbReference type="STRING" id="97972.A0A2V1EAV9"/>
<dbReference type="Proteomes" id="UP000244855">
    <property type="component" value="Unassembled WGS sequence"/>
</dbReference>
<protein>
    <submittedName>
        <fullName evidence="1">Uncharacterized protein</fullName>
    </submittedName>
</protein>
<sequence length="70" mass="8202">MPKKSRTDEFNEQIQKSRITNNWSNTVFNYQKITSKIDWEDFEIVTTKKKQPMTASNVVFGHGIRESHVG</sequence>
<keyword evidence="2" id="KW-1185">Reference proteome</keyword>
<gene>
    <name evidence="1" type="ORF">DM02DRAFT_649886</name>
</gene>
<dbReference type="OrthoDB" id="74360at2759"/>